<dbReference type="Proteomes" id="UP001234297">
    <property type="component" value="Chromosome 10"/>
</dbReference>
<proteinExistence type="predicted"/>
<protein>
    <submittedName>
        <fullName evidence="1">Uncharacterized protein</fullName>
    </submittedName>
</protein>
<accession>A0ACC2KR46</accession>
<name>A0ACC2KR46_PERAE</name>
<evidence type="ECO:0000313" key="2">
    <source>
        <dbReference type="Proteomes" id="UP001234297"/>
    </source>
</evidence>
<sequence length="103" mass="11140">MSSSSSPGNDDMVSVSQTFSPISESLQSPMIPSGENQSNTSSSPINSEQVEANDGGNARQHWDTTKSFYQRAATAYSRGERGHVAYLSEQVWFVLAGKSMMLS</sequence>
<keyword evidence="2" id="KW-1185">Reference proteome</keyword>
<evidence type="ECO:0000313" key="1">
    <source>
        <dbReference type="EMBL" id="KAJ8623316.1"/>
    </source>
</evidence>
<reference evidence="1 2" key="1">
    <citation type="journal article" date="2022" name="Hortic Res">
        <title>A haplotype resolved chromosomal level avocado genome allows analysis of novel avocado genes.</title>
        <authorList>
            <person name="Nath O."/>
            <person name="Fletcher S.J."/>
            <person name="Hayward A."/>
            <person name="Shaw L.M."/>
            <person name="Masouleh A.K."/>
            <person name="Furtado A."/>
            <person name="Henry R.J."/>
            <person name="Mitter N."/>
        </authorList>
    </citation>
    <scope>NUCLEOTIDE SEQUENCE [LARGE SCALE GENOMIC DNA]</scope>
    <source>
        <strain evidence="2">cv. Hass</strain>
    </source>
</reference>
<comment type="caution">
    <text evidence="1">The sequence shown here is derived from an EMBL/GenBank/DDBJ whole genome shotgun (WGS) entry which is preliminary data.</text>
</comment>
<organism evidence="1 2">
    <name type="scientific">Persea americana</name>
    <name type="common">Avocado</name>
    <dbReference type="NCBI Taxonomy" id="3435"/>
    <lineage>
        <taxon>Eukaryota</taxon>
        <taxon>Viridiplantae</taxon>
        <taxon>Streptophyta</taxon>
        <taxon>Embryophyta</taxon>
        <taxon>Tracheophyta</taxon>
        <taxon>Spermatophyta</taxon>
        <taxon>Magnoliopsida</taxon>
        <taxon>Magnoliidae</taxon>
        <taxon>Laurales</taxon>
        <taxon>Lauraceae</taxon>
        <taxon>Persea</taxon>
    </lineage>
</organism>
<dbReference type="EMBL" id="CM056818">
    <property type="protein sequence ID" value="KAJ8623316.1"/>
    <property type="molecule type" value="Genomic_DNA"/>
</dbReference>
<gene>
    <name evidence="1" type="ORF">MRB53_031845</name>
</gene>